<protein>
    <recommendedName>
        <fullName evidence="3">DNA helicase</fullName>
        <ecNumber evidence="3">3.6.4.12</ecNumber>
    </recommendedName>
</protein>
<dbReference type="FunFam" id="3.40.50.10810:FF:000014">
    <property type="entry name" value="SWI/SNF-related matrix-associated actin-dependent regulator of chromatin subfamily A containing DEAD/H box 1"/>
    <property type="match status" value="1"/>
</dbReference>
<dbReference type="CDD" id="cd18793">
    <property type="entry name" value="SF2_C_SNF"/>
    <property type="match status" value="1"/>
</dbReference>
<comment type="caution">
    <text evidence="14">The sequence shown here is derived from an EMBL/GenBank/DDBJ whole genome shotgun (WGS) entry which is preliminary data.</text>
</comment>
<dbReference type="PANTHER" id="PTHR10799">
    <property type="entry name" value="SNF2/RAD54 HELICASE FAMILY"/>
    <property type="match status" value="1"/>
</dbReference>
<evidence type="ECO:0000259" key="12">
    <source>
        <dbReference type="PROSITE" id="PS51192"/>
    </source>
</evidence>
<dbReference type="GO" id="GO:0006325">
    <property type="term" value="P:chromatin organization"/>
    <property type="evidence" value="ECO:0007669"/>
    <property type="project" value="UniProtKB-KW"/>
</dbReference>
<dbReference type="InterPro" id="IPR038718">
    <property type="entry name" value="SNF2-like_sf"/>
</dbReference>
<name>A0A8H7RL94_9FUNG</name>
<dbReference type="Proteomes" id="UP000603453">
    <property type="component" value="Unassembled WGS sequence"/>
</dbReference>
<keyword evidence="4" id="KW-0547">Nucleotide-binding</keyword>
<dbReference type="AlphaFoldDB" id="A0A8H7RL94"/>
<dbReference type="SMART" id="SM00490">
    <property type="entry name" value="HELICc"/>
    <property type="match status" value="1"/>
</dbReference>
<accession>A0A8H7RL94</accession>
<feature type="compositionally biased region" description="Acidic residues" evidence="11">
    <location>
        <begin position="169"/>
        <end position="178"/>
    </location>
</feature>
<dbReference type="OrthoDB" id="448448at2759"/>
<dbReference type="Pfam" id="PF00176">
    <property type="entry name" value="SNF2-rel_dom"/>
    <property type="match status" value="1"/>
</dbReference>
<evidence type="ECO:0000256" key="3">
    <source>
        <dbReference type="ARBA" id="ARBA00012551"/>
    </source>
</evidence>
<evidence type="ECO:0000313" key="15">
    <source>
        <dbReference type="Proteomes" id="UP000603453"/>
    </source>
</evidence>
<evidence type="ECO:0000256" key="1">
    <source>
        <dbReference type="ARBA" id="ARBA00004123"/>
    </source>
</evidence>
<dbReference type="GO" id="GO:0005694">
    <property type="term" value="C:chromosome"/>
    <property type="evidence" value="ECO:0007669"/>
    <property type="project" value="UniProtKB-ARBA"/>
</dbReference>
<organism evidence="14 15">
    <name type="scientific">Mucor saturninus</name>
    <dbReference type="NCBI Taxonomy" id="64648"/>
    <lineage>
        <taxon>Eukaryota</taxon>
        <taxon>Fungi</taxon>
        <taxon>Fungi incertae sedis</taxon>
        <taxon>Mucoromycota</taxon>
        <taxon>Mucoromycotina</taxon>
        <taxon>Mucoromycetes</taxon>
        <taxon>Mucorales</taxon>
        <taxon>Mucorineae</taxon>
        <taxon>Mucoraceae</taxon>
        <taxon>Mucor</taxon>
    </lineage>
</organism>
<dbReference type="InterPro" id="IPR000330">
    <property type="entry name" value="SNF2_N"/>
</dbReference>
<keyword evidence="8" id="KW-0156">Chromatin regulator</keyword>
<evidence type="ECO:0000256" key="8">
    <source>
        <dbReference type="ARBA" id="ARBA00022853"/>
    </source>
</evidence>
<dbReference type="Gene3D" id="3.40.50.10810">
    <property type="entry name" value="Tandem AAA-ATPase domain"/>
    <property type="match status" value="1"/>
</dbReference>
<feature type="region of interest" description="Disordered" evidence="11">
    <location>
        <begin position="1"/>
        <end position="179"/>
    </location>
</feature>
<evidence type="ECO:0000256" key="6">
    <source>
        <dbReference type="ARBA" id="ARBA00022806"/>
    </source>
</evidence>
<dbReference type="PROSITE" id="PS51192">
    <property type="entry name" value="HELICASE_ATP_BIND_1"/>
    <property type="match status" value="1"/>
</dbReference>
<evidence type="ECO:0000256" key="2">
    <source>
        <dbReference type="ARBA" id="ARBA00007025"/>
    </source>
</evidence>
<evidence type="ECO:0000256" key="11">
    <source>
        <dbReference type="SAM" id="MobiDB-lite"/>
    </source>
</evidence>
<feature type="compositionally biased region" description="Acidic residues" evidence="11">
    <location>
        <begin position="132"/>
        <end position="142"/>
    </location>
</feature>
<dbReference type="Pfam" id="PF00271">
    <property type="entry name" value="Helicase_C"/>
    <property type="match status" value="1"/>
</dbReference>
<keyword evidence="15" id="KW-1185">Reference proteome</keyword>
<dbReference type="GO" id="GO:0016787">
    <property type="term" value="F:hydrolase activity"/>
    <property type="evidence" value="ECO:0007669"/>
    <property type="project" value="UniProtKB-KW"/>
</dbReference>
<evidence type="ECO:0000256" key="5">
    <source>
        <dbReference type="ARBA" id="ARBA00022801"/>
    </source>
</evidence>
<feature type="compositionally biased region" description="Basic and acidic residues" evidence="11">
    <location>
        <begin position="70"/>
        <end position="95"/>
    </location>
</feature>
<keyword evidence="5" id="KW-0378">Hydrolase</keyword>
<dbReference type="GO" id="GO:0005524">
    <property type="term" value="F:ATP binding"/>
    <property type="evidence" value="ECO:0007669"/>
    <property type="project" value="UniProtKB-KW"/>
</dbReference>
<evidence type="ECO:0000256" key="10">
    <source>
        <dbReference type="ARBA" id="ARBA00023242"/>
    </source>
</evidence>
<keyword evidence="9" id="KW-0238">DNA-binding</keyword>
<dbReference type="PROSITE" id="PS51194">
    <property type="entry name" value="HELICASE_CTER"/>
    <property type="match status" value="1"/>
</dbReference>
<dbReference type="InterPro" id="IPR001650">
    <property type="entry name" value="Helicase_C-like"/>
</dbReference>
<dbReference type="GO" id="GO:0003677">
    <property type="term" value="F:DNA binding"/>
    <property type="evidence" value="ECO:0007669"/>
    <property type="project" value="UniProtKB-KW"/>
</dbReference>
<dbReference type="InterPro" id="IPR014001">
    <property type="entry name" value="Helicase_ATP-bd"/>
</dbReference>
<dbReference type="InterPro" id="IPR049730">
    <property type="entry name" value="SNF2/RAD54-like_C"/>
</dbReference>
<reference evidence="14" key="1">
    <citation type="submission" date="2020-12" db="EMBL/GenBank/DDBJ databases">
        <title>Metabolic potential, ecology and presence of endohyphal bacteria is reflected in genomic diversity of Mucoromycotina.</title>
        <authorList>
            <person name="Muszewska A."/>
            <person name="Okrasinska A."/>
            <person name="Steczkiewicz K."/>
            <person name="Drgas O."/>
            <person name="Orlowska M."/>
            <person name="Perlinska-Lenart U."/>
            <person name="Aleksandrzak-Piekarczyk T."/>
            <person name="Szatraj K."/>
            <person name="Zielenkiewicz U."/>
            <person name="Pilsyk S."/>
            <person name="Malc E."/>
            <person name="Mieczkowski P."/>
            <person name="Kruszewska J.S."/>
            <person name="Biernat P."/>
            <person name="Pawlowska J."/>
        </authorList>
    </citation>
    <scope>NUCLEOTIDE SEQUENCE</scope>
    <source>
        <strain evidence="14">WA0000017839</strain>
    </source>
</reference>
<dbReference type="EMBL" id="JAEPRD010000008">
    <property type="protein sequence ID" value="KAG2211723.1"/>
    <property type="molecule type" value="Genomic_DNA"/>
</dbReference>
<feature type="compositionally biased region" description="Basic and acidic residues" evidence="11">
    <location>
        <begin position="143"/>
        <end position="152"/>
    </location>
</feature>
<evidence type="ECO:0000256" key="4">
    <source>
        <dbReference type="ARBA" id="ARBA00022741"/>
    </source>
</evidence>
<dbReference type="GO" id="GO:0003678">
    <property type="term" value="F:DNA helicase activity"/>
    <property type="evidence" value="ECO:0007669"/>
    <property type="project" value="UniProtKB-EC"/>
</dbReference>
<sequence length="991" mass="114106">MSPPAPSKPTGYTVSSSANRPISSFFSPVRKPVEESTRPKIAIKNSLKSSNLPSTVFSPRNHVKPTGPFDLHRSTDRLSQRMDKMDFNKPVKPLRDLNSPLMDLDSDHDDSDSSSRVLRKRKPRQAIVLSSSEEEEEEEEREEEKGEDKKPSTEPSTRNKRARIISDSESSDDDDEAYVDQNDKINKAYDDESEQVNVERIQKLYPRKSVAEILEGIRVAGSAVQAISMFFKEETLDQPVRKRHRTDDDIMQLNREKLSNMQRDRLVLRFFNTASSKEIQDITGCKAATADMVIEQLRPFDNIENLEEKLRATKGTSAKYITSCREMMDGYTAVDQIIEKIENMGGKLRNILNIWQGLAVDSVPESLGGTPAGSDDDEPDEKAGTHLMHLDINPTVDKFSPEYKDAIEGYLSEQPKYVNKEMTLKDYQILGVNWMLLLYRKNISGILADEMGLGKTAQVIAFLGRLYEMGENGPHLVIVPSSTIENWLREFERFCPELTVRLYHGSIKEREEQRYELMEDKGEYQVVVTTYNIATSNAEDRSFLKKLKCRSMILDEGHMIKNCTSARYKYLMKISVPFRLLLTGTPLQNNLQELVSLLIFIMPETFAAYEEEVRSIFKIRLNAPSKEDKSQAGKGTETAVQVLSRERIIRAKRMMTPFVLRRKKEDVLKDLPSKRQIVEICKMTPNQKQLYSDIILKSKKSLENQVVTKKKSAMDSQFESMSNIIVHLRKAADHPLLFRKIYTDDLLRQMSKEIMRDVKYWDANEEYIYEDMTIMSDFELNRLCKDNKTITQHQLKNNEWMDSGKIEKLKTILPECKARKEKVLIFSQFTRMLDILELVMTTLNVSFVRLDGETKVMERQNLIDDFNEDESIDVFLLSTKAGGFGINLTSANVVVLYDLDFNPQNDRQAEDRAHRVGQTKDVRIIKLISQDSVEEYILKMADIKLRLDKRVSSKEGDPAEMDFEEEDSEQQKQSLQSMIREAFIQADKLHR</sequence>
<dbReference type="EC" id="3.6.4.12" evidence="3"/>
<keyword evidence="10" id="KW-0539">Nucleus</keyword>
<evidence type="ECO:0000256" key="9">
    <source>
        <dbReference type="ARBA" id="ARBA00023125"/>
    </source>
</evidence>
<keyword evidence="6" id="KW-0347">Helicase</keyword>
<feature type="compositionally biased region" description="Acidic residues" evidence="11">
    <location>
        <begin position="958"/>
        <end position="968"/>
    </location>
</feature>
<evidence type="ECO:0000259" key="13">
    <source>
        <dbReference type="PROSITE" id="PS51194"/>
    </source>
</evidence>
<evidence type="ECO:0000313" key="14">
    <source>
        <dbReference type="EMBL" id="KAG2211723.1"/>
    </source>
</evidence>
<feature type="domain" description="Helicase C-terminal" evidence="13">
    <location>
        <begin position="808"/>
        <end position="964"/>
    </location>
</feature>
<evidence type="ECO:0000256" key="7">
    <source>
        <dbReference type="ARBA" id="ARBA00022840"/>
    </source>
</evidence>
<feature type="compositionally biased region" description="Polar residues" evidence="11">
    <location>
        <begin position="46"/>
        <end position="58"/>
    </location>
</feature>
<gene>
    <name evidence="14" type="ORF">INT47_008820</name>
</gene>
<feature type="domain" description="Helicase ATP-binding" evidence="12">
    <location>
        <begin position="436"/>
        <end position="604"/>
    </location>
</feature>
<dbReference type="SMART" id="SM00487">
    <property type="entry name" value="DEXDc"/>
    <property type="match status" value="1"/>
</dbReference>
<comment type="subcellular location">
    <subcellularLocation>
        <location evidence="1">Nucleus</location>
    </subcellularLocation>
</comment>
<dbReference type="SUPFAM" id="SSF52540">
    <property type="entry name" value="P-loop containing nucleoside triphosphate hydrolases"/>
    <property type="match status" value="2"/>
</dbReference>
<dbReference type="InterPro" id="IPR027417">
    <property type="entry name" value="P-loop_NTPase"/>
</dbReference>
<proteinExistence type="inferred from homology"/>
<feature type="region of interest" description="Disordered" evidence="11">
    <location>
        <begin position="952"/>
        <end position="976"/>
    </location>
</feature>
<dbReference type="CDD" id="cd17998">
    <property type="entry name" value="DEXHc_SMARCAD1"/>
    <property type="match status" value="1"/>
</dbReference>
<dbReference type="GO" id="GO:0005634">
    <property type="term" value="C:nucleus"/>
    <property type="evidence" value="ECO:0007669"/>
    <property type="project" value="UniProtKB-SubCell"/>
</dbReference>
<keyword evidence="7" id="KW-0067">ATP-binding</keyword>
<dbReference type="Gene3D" id="3.40.50.300">
    <property type="entry name" value="P-loop containing nucleotide triphosphate hydrolases"/>
    <property type="match status" value="1"/>
</dbReference>
<feature type="compositionally biased region" description="Polar residues" evidence="11">
    <location>
        <begin position="10"/>
        <end position="26"/>
    </location>
</feature>
<comment type="similarity">
    <text evidence="2">Belongs to the SNF2/RAD54 helicase family.</text>
</comment>